<evidence type="ECO:0000313" key="9">
    <source>
        <dbReference type="Proteomes" id="UP000012488"/>
    </source>
</evidence>
<keyword evidence="2" id="KW-0813">Transport</keyword>
<feature type="transmembrane region" description="Helical" evidence="6">
    <location>
        <begin position="321"/>
        <end position="341"/>
    </location>
</feature>
<feature type="transmembrane region" description="Helical" evidence="6">
    <location>
        <begin position="263"/>
        <end position="285"/>
    </location>
</feature>
<dbReference type="PANTHER" id="PTHR43791:SF36">
    <property type="entry name" value="TRANSPORTER, PUTATIVE (AFU_ORTHOLOGUE AFUA_6G08340)-RELATED"/>
    <property type="match status" value="1"/>
</dbReference>
<reference evidence="8 9" key="2">
    <citation type="journal article" date="2013" name="Genome Announc.">
        <title>Draft Genome Sequence of Methylobacterium mesophilicum Strain SR1.6/6, Isolated from Citrus sinensis.</title>
        <authorList>
            <person name="Marinho Almeida D."/>
            <person name="Dini-Andreote F."/>
            <person name="Camargo Neves A.A."/>
            <person name="Juca Ramos R.T."/>
            <person name="Andreote F.D."/>
            <person name="Carneiro A.R."/>
            <person name="Oliveira de Souza Lima A."/>
            <person name="Caracciolo Gomes de Sa P.H."/>
            <person name="Ribeiro Barbosa M.S."/>
            <person name="Araujo W.L."/>
            <person name="Silva A."/>
        </authorList>
    </citation>
    <scope>NUCLEOTIDE SEQUENCE [LARGE SCALE GENOMIC DNA]</scope>
    <source>
        <strain evidence="8 9">SR1.6/6</strain>
    </source>
</reference>
<dbReference type="CDD" id="cd17319">
    <property type="entry name" value="MFS_ExuT_GudP_like"/>
    <property type="match status" value="1"/>
</dbReference>
<protein>
    <submittedName>
        <fullName evidence="8">MFS transporter</fullName>
    </submittedName>
</protein>
<proteinExistence type="predicted"/>
<feature type="domain" description="Major facilitator superfamily (MFS) profile" evidence="7">
    <location>
        <begin position="4"/>
        <end position="409"/>
    </location>
</feature>
<feature type="transmembrane region" description="Helical" evidence="6">
    <location>
        <begin position="128"/>
        <end position="150"/>
    </location>
</feature>
<feature type="transmembrane region" description="Helical" evidence="6">
    <location>
        <begin position="230"/>
        <end position="251"/>
    </location>
</feature>
<dbReference type="Proteomes" id="UP000012488">
    <property type="component" value="Chromosome"/>
</dbReference>
<feature type="transmembrane region" description="Helical" evidence="6">
    <location>
        <begin position="385"/>
        <end position="404"/>
    </location>
</feature>
<feature type="transmembrane region" description="Helical" evidence="6">
    <location>
        <begin position="41"/>
        <end position="62"/>
    </location>
</feature>
<feature type="transmembrane region" description="Helical" evidence="6">
    <location>
        <begin position="162"/>
        <end position="184"/>
    </location>
</feature>
<dbReference type="Pfam" id="PF07690">
    <property type="entry name" value="MFS_1"/>
    <property type="match status" value="1"/>
</dbReference>
<keyword evidence="5 6" id="KW-0472">Membrane</keyword>
<dbReference type="PROSITE" id="PS50850">
    <property type="entry name" value="MFS"/>
    <property type="match status" value="1"/>
</dbReference>
<dbReference type="EMBL" id="CP043538">
    <property type="protein sequence ID" value="QGY06448.1"/>
    <property type="molecule type" value="Genomic_DNA"/>
</dbReference>
<name>A0A6B9G4A9_9HYPH</name>
<evidence type="ECO:0000256" key="2">
    <source>
        <dbReference type="ARBA" id="ARBA00022448"/>
    </source>
</evidence>
<evidence type="ECO:0000256" key="3">
    <source>
        <dbReference type="ARBA" id="ARBA00022692"/>
    </source>
</evidence>
<keyword evidence="3 6" id="KW-0812">Transmembrane</keyword>
<accession>A0A6B9G4A9</accession>
<dbReference type="SUPFAM" id="SSF103473">
    <property type="entry name" value="MFS general substrate transporter"/>
    <property type="match status" value="1"/>
</dbReference>
<dbReference type="InterPro" id="IPR020846">
    <property type="entry name" value="MFS_dom"/>
</dbReference>
<keyword evidence="4 6" id="KW-1133">Transmembrane helix</keyword>
<evidence type="ECO:0000256" key="5">
    <source>
        <dbReference type="ARBA" id="ARBA00023136"/>
    </source>
</evidence>
<dbReference type="GO" id="GO:0022857">
    <property type="term" value="F:transmembrane transporter activity"/>
    <property type="evidence" value="ECO:0007669"/>
    <property type="project" value="InterPro"/>
</dbReference>
<feature type="transmembrane region" description="Helical" evidence="6">
    <location>
        <begin position="95"/>
        <end position="116"/>
    </location>
</feature>
<organism evidence="8 9">
    <name type="scientific">Methylobacterium mesophilicum SR1.6/6</name>
    <dbReference type="NCBI Taxonomy" id="908290"/>
    <lineage>
        <taxon>Bacteria</taxon>
        <taxon>Pseudomonadati</taxon>
        <taxon>Pseudomonadota</taxon>
        <taxon>Alphaproteobacteria</taxon>
        <taxon>Hyphomicrobiales</taxon>
        <taxon>Methylobacteriaceae</taxon>
        <taxon>Methylobacterium</taxon>
    </lineage>
</organism>
<dbReference type="Gene3D" id="1.20.1250.20">
    <property type="entry name" value="MFS general substrate transporter like domains"/>
    <property type="match status" value="2"/>
</dbReference>
<evidence type="ECO:0000259" key="7">
    <source>
        <dbReference type="PROSITE" id="PS50850"/>
    </source>
</evidence>
<evidence type="ECO:0000256" key="4">
    <source>
        <dbReference type="ARBA" id="ARBA00022989"/>
    </source>
</evidence>
<dbReference type="GO" id="GO:0016020">
    <property type="term" value="C:membrane"/>
    <property type="evidence" value="ECO:0007669"/>
    <property type="project" value="UniProtKB-SubCell"/>
</dbReference>
<dbReference type="PANTHER" id="PTHR43791">
    <property type="entry name" value="PERMEASE-RELATED"/>
    <property type="match status" value="1"/>
</dbReference>
<reference evidence="8 9" key="1">
    <citation type="journal article" date="2012" name="Genet. Mol. Biol.">
        <title>Analysis of 16S rRNA and mxaF genes revealing insights into Methylobacterium niche-specific plant association.</title>
        <authorList>
            <person name="Dourado M.N."/>
            <person name="Andreote F.D."/>
            <person name="Dini-Andreote F."/>
            <person name="Conti R."/>
            <person name="Araujo J.M."/>
            <person name="Araujo W.L."/>
        </authorList>
    </citation>
    <scope>NUCLEOTIDE SEQUENCE [LARGE SCALE GENOMIC DNA]</scope>
    <source>
        <strain evidence="8 9">SR1.6/6</strain>
    </source>
</reference>
<evidence type="ECO:0000256" key="6">
    <source>
        <dbReference type="SAM" id="Phobius"/>
    </source>
</evidence>
<gene>
    <name evidence="8" type="ORF">MMSR116_31210</name>
</gene>
<dbReference type="KEGG" id="mmes:MMSR116_31210"/>
<dbReference type="AlphaFoldDB" id="A0A6B9G4A9"/>
<comment type="subcellular location">
    <subcellularLocation>
        <location evidence="1">Membrane</location>
        <topology evidence="1">Multi-pass membrane protein</topology>
    </subcellularLocation>
</comment>
<evidence type="ECO:0000313" key="8">
    <source>
        <dbReference type="EMBL" id="QGY06448.1"/>
    </source>
</evidence>
<dbReference type="InterPro" id="IPR011701">
    <property type="entry name" value="MFS"/>
</dbReference>
<dbReference type="FunFam" id="1.20.1250.20:FF:000018">
    <property type="entry name" value="MFS transporter permease"/>
    <property type="match status" value="1"/>
</dbReference>
<feature type="transmembrane region" description="Helical" evidence="6">
    <location>
        <begin position="69"/>
        <end position="89"/>
    </location>
</feature>
<feature type="transmembrane region" description="Helical" evidence="6">
    <location>
        <begin position="297"/>
        <end position="315"/>
    </location>
</feature>
<dbReference type="InterPro" id="IPR036259">
    <property type="entry name" value="MFS_trans_sf"/>
</dbReference>
<evidence type="ECO:0000256" key="1">
    <source>
        <dbReference type="ARBA" id="ARBA00004141"/>
    </source>
</evidence>
<sequence>MWRLMPFLALLYFMAQLDRVNVSFAALTMNADLGLSATVYGWGASVFFISYVALEVPSNLVLERVGARIWIARIMFTWGLLAAGMAFITGPWSYYAVRLLLGAAEAGFYPGVILYLTYWFPRSYRARVLAVLSLATPLSTAAGAVLAAPLLSMHGVHGLAGWQWLFLIEGLPSVVLGFATLKVLTDRPDDARWLGPAERRWLSAELAAERRQAGEDEHVSFVASLRDARVLLLTAVWLCRATCLYGVAFFLPQVVRTIGGSTTTTALLSAVPFVAGAIGMLALAYSSDRMQERRWHVFATFVMMAVGLGCSALLGASPWTILALSIATIGNTAMVPCFWPIPPLFLTGAAAAGGIAFINAVGNIGGVIGPYVVGAIKDSTDSFAGGLYALGGVAALGAILTIFVQTAPTR</sequence>
<feature type="transmembrane region" description="Helical" evidence="6">
    <location>
        <begin position="348"/>
        <end position="373"/>
    </location>
</feature>
<dbReference type="OrthoDB" id="9773957at2"/>